<dbReference type="EnsemblMetazoa" id="AFAF003030-RA">
    <property type="protein sequence ID" value="AFAF003030-PA"/>
    <property type="gene ID" value="AFAF003030"/>
</dbReference>
<evidence type="ECO:0000256" key="4">
    <source>
        <dbReference type="ARBA" id="ARBA00022741"/>
    </source>
</evidence>
<evidence type="ECO:0000259" key="9">
    <source>
        <dbReference type="PROSITE" id="PS50011"/>
    </source>
</evidence>
<dbReference type="PANTHER" id="PTHR24361:SF433">
    <property type="entry name" value="PROTEIN KINASE DOMAIN-CONTAINING PROTEIN"/>
    <property type="match status" value="1"/>
</dbReference>
<keyword evidence="2" id="KW-0723">Serine/threonine-protein kinase</keyword>
<evidence type="ECO:0000313" key="11">
    <source>
        <dbReference type="Proteomes" id="UP000075886"/>
    </source>
</evidence>
<evidence type="ECO:0000256" key="8">
    <source>
        <dbReference type="ARBA" id="ARBA00048679"/>
    </source>
</evidence>
<evidence type="ECO:0000256" key="2">
    <source>
        <dbReference type="ARBA" id="ARBA00022527"/>
    </source>
</evidence>
<dbReference type="GO" id="GO:0004674">
    <property type="term" value="F:protein serine/threonine kinase activity"/>
    <property type="evidence" value="ECO:0007669"/>
    <property type="project" value="UniProtKB-KW"/>
</dbReference>
<dbReference type="InterPro" id="IPR053235">
    <property type="entry name" value="Ser_Thr_kinase"/>
</dbReference>
<dbReference type="STRING" id="69004.A0A182Q4P8"/>
<dbReference type="PROSITE" id="PS00109">
    <property type="entry name" value="PROTEIN_KINASE_TYR"/>
    <property type="match status" value="1"/>
</dbReference>
<dbReference type="GO" id="GO:0005737">
    <property type="term" value="C:cytoplasm"/>
    <property type="evidence" value="ECO:0007669"/>
    <property type="project" value="TreeGrafter"/>
</dbReference>
<dbReference type="VEuPathDB" id="VectorBase:AFAF003030"/>
<dbReference type="GO" id="GO:0005524">
    <property type="term" value="F:ATP binding"/>
    <property type="evidence" value="ECO:0007669"/>
    <property type="project" value="UniProtKB-KW"/>
</dbReference>
<accession>A0A182Q4P8</accession>
<name>A0A182Q4P8_9DIPT</name>
<dbReference type="InterPro" id="IPR000719">
    <property type="entry name" value="Prot_kinase_dom"/>
</dbReference>
<dbReference type="PROSITE" id="PS50011">
    <property type="entry name" value="PROTEIN_KINASE_DOM"/>
    <property type="match status" value="1"/>
</dbReference>
<evidence type="ECO:0000313" key="10">
    <source>
        <dbReference type="EnsemblMetazoa" id="AFAF003030-PA"/>
    </source>
</evidence>
<dbReference type="AlphaFoldDB" id="A0A182Q4P8"/>
<evidence type="ECO:0000256" key="5">
    <source>
        <dbReference type="ARBA" id="ARBA00022777"/>
    </source>
</evidence>
<evidence type="ECO:0000256" key="6">
    <source>
        <dbReference type="ARBA" id="ARBA00022840"/>
    </source>
</evidence>
<reference evidence="10" key="2">
    <citation type="submission" date="2020-05" db="UniProtKB">
        <authorList>
            <consortium name="EnsemblMetazoa"/>
        </authorList>
    </citation>
    <scope>IDENTIFICATION</scope>
    <source>
        <strain evidence="10">FAR1</strain>
    </source>
</reference>
<organism evidence="10 11">
    <name type="scientific">Anopheles farauti</name>
    <dbReference type="NCBI Taxonomy" id="69004"/>
    <lineage>
        <taxon>Eukaryota</taxon>
        <taxon>Metazoa</taxon>
        <taxon>Ecdysozoa</taxon>
        <taxon>Arthropoda</taxon>
        <taxon>Hexapoda</taxon>
        <taxon>Insecta</taxon>
        <taxon>Pterygota</taxon>
        <taxon>Neoptera</taxon>
        <taxon>Endopterygota</taxon>
        <taxon>Diptera</taxon>
        <taxon>Nematocera</taxon>
        <taxon>Culicoidea</taxon>
        <taxon>Culicidae</taxon>
        <taxon>Anophelinae</taxon>
        <taxon>Anopheles</taxon>
    </lineage>
</organism>
<keyword evidence="11" id="KW-1185">Reference proteome</keyword>
<dbReference type="PANTHER" id="PTHR24361">
    <property type="entry name" value="MITOGEN-ACTIVATED KINASE KINASE KINASE"/>
    <property type="match status" value="1"/>
</dbReference>
<feature type="domain" description="Protein kinase" evidence="9">
    <location>
        <begin position="24"/>
        <end position="310"/>
    </location>
</feature>
<dbReference type="Pfam" id="PF00069">
    <property type="entry name" value="Pkinase"/>
    <property type="match status" value="1"/>
</dbReference>
<dbReference type="InterPro" id="IPR011009">
    <property type="entry name" value="Kinase-like_dom_sf"/>
</dbReference>
<protein>
    <recommendedName>
        <fullName evidence="1">non-specific serine/threonine protein kinase</fullName>
        <ecNumber evidence="1">2.7.11.1</ecNumber>
    </recommendedName>
</protein>
<sequence length="312" mass="35509">QCVPFAGLATTSTPPYSNQTTINFSINDQLFPSTIKPVRRASLARILAGMEQDGGTFYWDVESSRVKHIVVRRKKGTRLMEELKLLLKLNNRNIIGYQSSLMDPVMKPVTIMKDSFQLSLGCFLQERFENNEGPIDYLDAWTVAYDVLNGLNYLHREAHLVHGDICAYNVVFVGDFRRVMIASFECSQRVNRHGVVIPTQPGSVAVYKGSERWAAPEVSKLARRNPTTRYTVLVDIFSFGMMLYEMLVGVPPWSLPGDYRRNMKTLPRLDRERASNNFRLILAIYDLSTLPASRRPTARQLLFLLRNPAACL</sequence>
<dbReference type="Proteomes" id="UP000075886">
    <property type="component" value="Unassembled WGS sequence"/>
</dbReference>
<evidence type="ECO:0000256" key="3">
    <source>
        <dbReference type="ARBA" id="ARBA00022679"/>
    </source>
</evidence>
<proteinExistence type="predicted"/>
<comment type="catalytic activity">
    <reaction evidence="7">
        <text>L-threonyl-[protein] + ATP = O-phospho-L-threonyl-[protein] + ADP + H(+)</text>
        <dbReference type="Rhea" id="RHEA:46608"/>
        <dbReference type="Rhea" id="RHEA-COMP:11060"/>
        <dbReference type="Rhea" id="RHEA-COMP:11605"/>
        <dbReference type="ChEBI" id="CHEBI:15378"/>
        <dbReference type="ChEBI" id="CHEBI:30013"/>
        <dbReference type="ChEBI" id="CHEBI:30616"/>
        <dbReference type="ChEBI" id="CHEBI:61977"/>
        <dbReference type="ChEBI" id="CHEBI:456216"/>
        <dbReference type="EC" id="2.7.11.1"/>
    </reaction>
</comment>
<evidence type="ECO:0000256" key="7">
    <source>
        <dbReference type="ARBA" id="ARBA00047899"/>
    </source>
</evidence>
<keyword evidence="4" id="KW-0547">Nucleotide-binding</keyword>
<dbReference type="SUPFAM" id="SSF56112">
    <property type="entry name" value="Protein kinase-like (PK-like)"/>
    <property type="match status" value="1"/>
</dbReference>
<dbReference type="EMBL" id="AXCN02001304">
    <property type="status" value="NOT_ANNOTATED_CDS"/>
    <property type="molecule type" value="Genomic_DNA"/>
</dbReference>
<dbReference type="EC" id="2.7.11.1" evidence="1"/>
<dbReference type="Gene3D" id="1.10.510.10">
    <property type="entry name" value="Transferase(Phosphotransferase) domain 1"/>
    <property type="match status" value="1"/>
</dbReference>
<keyword evidence="3" id="KW-0808">Transferase</keyword>
<comment type="catalytic activity">
    <reaction evidence="8">
        <text>L-seryl-[protein] + ATP = O-phospho-L-seryl-[protein] + ADP + H(+)</text>
        <dbReference type="Rhea" id="RHEA:17989"/>
        <dbReference type="Rhea" id="RHEA-COMP:9863"/>
        <dbReference type="Rhea" id="RHEA-COMP:11604"/>
        <dbReference type="ChEBI" id="CHEBI:15378"/>
        <dbReference type="ChEBI" id="CHEBI:29999"/>
        <dbReference type="ChEBI" id="CHEBI:30616"/>
        <dbReference type="ChEBI" id="CHEBI:83421"/>
        <dbReference type="ChEBI" id="CHEBI:456216"/>
        <dbReference type="EC" id="2.7.11.1"/>
    </reaction>
</comment>
<keyword evidence="5" id="KW-0418">Kinase</keyword>
<keyword evidence="6" id="KW-0067">ATP-binding</keyword>
<evidence type="ECO:0000256" key="1">
    <source>
        <dbReference type="ARBA" id="ARBA00012513"/>
    </source>
</evidence>
<reference evidence="11" key="1">
    <citation type="submission" date="2014-01" db="EMBL/GenBank/DDBJ databases">
        <title>The Genome Sequence of Anopheles farauti FAR1 (V2).</title>
        <authorList>
            <consortium name="The Broad Institute Genomics Platform"/>
            <person name="Neafsey D.E."/>
            <person name="Besansky N."/>
            <person name="Howell P."/>
            <person name="Walton C."/>
            <person name="Young S.K."/>
            <person name="Zeng Q."/>
            <person name="Gargeya S."/>
            <person name="Fitzgerald M."/>
            <person name="Haas B."/>
            <person name="Abouelleil A."/>
            <person name="Allen A.W."/>
            <person name="Alvarado L."/>
            <person name="Arachchi H.M."/>
            <person name="Berlin A.M."/>
            <person name="Chapman S.B."/>
            <person name="Gainer-Dewar J."/>
            <person name="Goldberg J."/>
            <person name="Griggs A."/>
            <person name="Gujja S."/>
            <person name="Hansen M."/>
            <person name="Howarth C."/>
            <person name="Imamovic A."/>
            <person name="Ireland A."/>
            <person name="Larimer J."/>
            <person name="McCowan C."/>
            <person name="Murphy C."/>
            <person name="Pearson M."/>
            <person name="Poon T.W."/>
            <person name="Priest M."/>
            <person name="Roberts A."/>
            <person name="Saif S."/>
            <person name="Shea T."/>
            <person name="Sisk P."/>
            <person name="Sykes S."/>
            <person name="Wortman J."/>
            <person name="Nusbaum C."/>
            <person name="Birren B."/>
        </authorList>
    </citation>
    <scope>NUCLEOTIDE SEQUENCE [LARGE SCALE GENOMIC DNA]</scope>
    <source>
        <strain evidence="11">FAR1</strain>
    </source>
</reference>
<dbReference type="InterPro" id="IPR008266">
    <property type="entry name" value="Tyr_kinase_AS"/>
</dbReference>